<dbReference type="Pfam" id="PF15924">
    <property type="entry name" value="ALG11_N"/>
    <property type="match status" value="1"/>
</dbReference>
<dbReference type="CDD" id="cd03806">
    <property type="entry name" value="GT4_ALG11-like"/>
    <property type="match status" value="1"/>
</dbReference>
<sequence length="527" mass="55381">MYTDALDSLLLLAAAALAAVLGSVLLAVCVLMVMASWLPPVQKGVVAFFHPFADGGGGGERVLWCAVKAVQDASKTAKVVIYAREGVTAEALVDDAQRRFNIRIDKPIQVLPLRRVGLIQPERYRRFTLVCQAAGSVALGWEALRQLVPEVYIDTTGWAFPYPLAWRAGSAVVAYVHYPTLSTDMLGAVWAGSTGVHNDADIAESPVKTAVKLLYYGALAAWYAGCGAVTRVTCVNSSWTRGHIASLWRLARRPPVLVYPPVDTAELQTLPLDRKLKQLYLVSVNQFRPEKNHRLQLAAFAAAKHSAAAAAPTLAGAALREARLKLVGGVRGPADEARLAGLRAYAEELGIADCCEWVVNAPFSELRALLGGAVGGLHTMTDEHFGISVVEYMAAGCVPIAHNSAGPKMDIVVPLPLEPTGAGAAEGAAGAGLSAAAAAAGAAAAAEAPLHLDAGGPAAGPVQGAGQVTGFLATTVEEYADAITKVLTMDQRERLRLAAAAQRQASRFSTERFLQDFTAALADVLPP</sequence>
<dbReference type="InterPro" id="IPR038013">
    <property type="entry name" value="ALG11"/>
</dbReference>
<dbReference type="PANTHER" id="PTHR45919:SF1">
    <property type="entry name" value="GDP-MAN:MAN(3)GLCNAC(2)-PP-DOL ALPHA-1,2-MANNOSYLTRANSFERASE"/>
    <property type="match status" value="1"/>
</dbReference>
<keyword evidence="6 12" id="KW-0808">Transferase</keyword>
<keyword evidence="10" id="KW-0472">Membrane</keyword>
<feature type="domain" description="Glycosyl transferase family 1" evidence="13">
    <location>
        <begin position="275"/>
        <end position="412"/>
    </location>
</feature>
<evidence type="ECO:0000256" key="8">
    <source>
        <dbReference type="ARBA" id="ARBA00022824"/>
    </source>
</evidence>
<dbReference type="GO" id="GO:0006487">
    <property type="term" value="P:protein N-linked glycosylation"/>
    <property type="evidence" value="ECO:0007669"/>
    <property type="project" value="TreeGrafter"/>
</dbReference>
<dbReference type="GO" id="GO:0005789">
    <property type="term" value="C:endoplasmic reticulum membrane"/>
    <property type="evidence" value="ECO:0007669"/>
    <property type="project" value="UniProtKB-SubCell"/>
</dbReference>
<evidence type="ECO:0000256" key="11">
    <source>
        <dbReference type="ARBA" id="ARBA00045065"/>
    </source>
</evidence>
<dbReference type="AlphaFoldDB" id="A0A835SQL3"/>
<keyword evidence="5 12" id="KW-0328">Glycosyltransferase</keyword>
<evidence type="ECO:0000256" key="6">
    <source>
        <dbReference type="ARBA" id="ARBA00022679"/>
    </source>
</evidence>
<evidence type="ECO:0000256" key="4">
    <source>
        <dbReference type="ARBA" id="ARBA00022018"/>
    </source>
</evidence>
<evidence type="ECO:0000256" key="3">
    <source>
        <dbReference type="ARBA" id="ARBA00012645"/>
    </source>
</evidence>
<dbReference type="SUPFAM" id="SSF53756">
    <property type="entry name" value="UDP-Glycosyltransferase/glycogen phosphorylase"/>
    <property type="match status" value="1"/>
</dbReference>
<evidence type="ECO:0000313" key="15">
    <source>
        <dbReference type="EMBL" id="KAG2424176.1"/>
    </source>
</evidence>
<keyword evidence="7" id="KW-0812">Transmembrane</keyword>
<comment type="catalytic activity">
    <reaction evidence="11 12">
        <text>an alpha-D-Man-(1-&gt;3)-[alpha-D-Man-(1-&gt;6)]-beta-D-Man-(1-&gt;4)-beta-D-GlcNAc-(1-&gt;4)-alpha-D-GlcNAc-diphospho-di-trans,poly-cis-dolichol + 2 GDP-alpha-D-mannose = an alpha-D-Man-(1-&gt;2)-alpha-D-Man-(1-&gt;2)-alpha-D-Man-(1-&gt;3)-[alpha-D-Man-(1-&gt;6)]-beta-D-Man-(1-&gt;4)-beta-D-GlcNAc-(1-&gt;4)-alpha-D-GlcNAc-diphospho-di-trans,poly-cis-dolichol + 2 GDP + 2 H(+)</text>
        <dbReference type="Rhea" id="RHEA:29523"/>
        <dbReference type="Rhea" id="RHEA-COMP:19515"/>
        <dbReference type="Rhea" id="RHEA-COMP:19516"/>
        <dbReference type="ChEBI" id="CHEBI:15378"/>
        <dbReference type="ChEBI" id="CHEBI:57527"/>
        <dbReference type="ChEBI" id="CHEBI:58189"/>
        <dbReference type="ChEBI" id="CHEBI:132511"/>
        <dbReference type="ChEBI" id="CHEBI:132515"/>
        <dbReference type="EC" id="2.4.1.131"/>
    </reaction>
    <physiologicalReaction direction="left-to-right" evidence="11 12">
        <dbReference type="Rhea" id="RHEA:29524"/>
    </physiologicalReaction>
</comment>
<dbReference type="GO" id="GO:0004377">
    <property type="term" value="F:GDP-Man:Man(3)GlcNAc(2)-PP-Dol alpha-1,2-mannosyltransferase activity"/>
    <property type="evidence" value="ECO:0007669"/>
    <property type="project" value="UniProtKB-UniRule"/>
</dbReference>
<keyword evidence="16" id="KW-1185">Reference proteome</keyword>
<comment type="caution">
    <text evidence="15">The sequence shown here is derived from an EMBL/GenBank/DDBJ whole genome shotgun (WGS) entry which is preliminary data.</text>
</comment>
<comment type="pathway">
    <text evidence="2 12">Protein modification; protein glycosylation.</text>
</comment>
<keyword evidence="8 12" id="KW-0256">Endoplasmic reticulum</keyword>
<evidence type="ECO:0000256" key="1">
    <source>
        <dbReference type="ARBA" id="ARBA00004389"/>
    </source>
</evidence>
<reference evidence="15" key="1">
    <citation type="journal article" date="2020" name="bioRxiv">
        <title>Comparative genomics of Chlamydomonas.</title>
        <authorList>
            <person name="Craig R.J."/>
            <person name="Hasan A.R."/>
            <person name="Ness R.W."/>
            <person name="Keightley P.D."/>
        </authorList>
    </citation>
    <scope>NUCLEOTIDE SEQUENCE</scope>
    <source>
        <strain evidence="15">SAG 7.73</strain>
    </source>
</reference>
<dbReference type="InterPro" id="IPR031814">
    <property type="entry name" value="ALG11_N"/>
</dbReference>
<dbReference type="UniPathway" id="UPA00378"/>
<evidence type="ECO:0000259" key="14">
    <source>
        <dbReference type="Pfam" id="PF15924"/>
    </source>
</evidence>
<dbReference type="OrthoDB" id="2276068at2759"/>
<dbReference type="PANTHER" id="PTHR45919">
    <property type="entry name" value="GDP-MAN:MAN(3)GLCNAC(2)-PP-DOL ALPHA-1,2-MANNOSYLTRANSFERASE"/>
    <property type="match status" value="1"/>
</dbReference>
<dbReference type="Proteomes" id="UP000650467">
    <property type="component" value="Unassembled WGS sequence"/>
</dbReference>
<dbReference type="EC" id="2.4.1.131" evidence="3 12"/>
<evidence type="ECO:0000259" key="13">
    <source>
        <dbReference type="Pfam" id="PF00534"/>
    </source>
</evidence>
<comment type="similarity">
    <text evidence="12">Belongs to the glycosyltransferase group 1 family. Glycosyltransferase 4 subfamily.</text>
</comment>
<dbReference type="Pfam" id="PF00534">
    <property type="entry name" value="Glycos_transf_1"/>
    <property type="match status" value="1"/>
</dbReference>
<protein>
    <recommendedName>
        <fullName evidence="4 12">GDP-Man:Man(3)GlcNAc(2)-PP-Dol alpha-1,2-mannosyltransferase</fullName>
        <ecNumber evidence="3 12">2.4.1.131</ecNumber>
    </recommendedName>
</protein>
<dbReference type="EMBL" id="JAEHOC010000068">
    <property type="protein sequence ID" value="KAG2424176.1"/>
    <property type="molecule type" value="Genomic_DNA"/>
</dbReference>
<evidence type="ECO:0000256" key="10">
    <source>
        <dbReference type="ARBA" id="ARBA00023136"/>
    </source>
</evidence>
<evidence type="ECO:0000256" key="12">
    <source>
        <dbReference type="RuleBase" id="RU367051"/>
    </source>
</evidence>
<comment type="subcellular location">
    <subcellularLocation>
        <location evidence="1">Endoplasmic reticulum membrane</location>
        <topology evidence="1">Single-pass membrane protein</topology>
    </subcellularLocation>
</comment>
<comment type="function">
    <text evidence="12">GDP-Man:Man(3)GlcNAc(2)-PP-Dol alpha-1,2-mannosyltransferase that operates in the biosynthetic pathway of dolichol-linked oligosaccharides, the glycan precursors employed in protein asparagine (N)-glycosylation. The assembly of dolichol-linked oligosaccharides begins on the cytosolic side of the endoplasmic reticulum membrane and finishes in its lumen. The sequential addition of sugars to dolichol pyrophosphate produces dolichol-linked oligosaccharides containing fourteen sugars, including two GlcNAcs, nine mannoses and three glucoses. Once assembled, the oligosaccharide is transferred from the lipid to nascent proteins by oligosaccharyltransferases. Catalyzes, on the cytoplasmic face of the endoplasmic reticulum, the addition of the fourth and fifth mannose residues to the dolichol-linked oligosaccharide chain, to produce Man(5)GlcNAc(2)-PP-dolichol core oligosaccharide.</text>
</comment>
<evidence type="ECO:0000256" key="7">
    <source>
        <dbReference type="ARBA" id="ARBA00022692"/>
    </source>
</evidence>
<evidence type="ECO:0000313" key="16">
    <source>
        <dbReference type="Proteomes" id="UP000650467"/>
    </source>
</evidence>
<evidence type="ECO:0000256" key="9">
    <source>
        <dbReference type="ARBA" id="ARBA00022989"/>
    </source>
</evidence>
<gene>
    <name evidence="15" type="ORF">HXX76_014709</name>
</gene>
<organism evidence="15 16">
    <name type="scientific">Chlamydomonas incerta</name>
    <dbReference type="NCBI Taxonomy" id="51695"/>
    <lineage>
        <taxon>Eukaryota</taxon>
        <taxon>Viridiplantae</taxon>
        <taxon>Chlorophyta</taxon>
        <taxon>core chlorophytes</taxon>
        <taxon>Chlorophyceae</taxon>
        <taxon>CS clade</taxon>
        <taxon>Chlamydomonadales</taxon>
        <taxon>Chlamydomonadaceae</taxon>
        <taxon>Chlamydomonas</taxon>
    </lineage>
</organism>
<proteinExistence type="inferred from homology"/>
<evidence type="ECO:0000256" key="5">
    <source>
        <dbReference type="ARBA" id="ARBA00022676"/>
    </source>
</evidence>
<keyword evidence="9" id="KW-1133">Transmembrane helix</keyword>
<feature type="domain" description="ALG11 mannosyltransferase N-terminal" evidence="14">
    <location>
        <begin position="44"/>
        <end position="248"/>
    </location>
</feature>
<accession>A0A835SQL3</accession>
<dbReference type="Gene3D" id="3.40.50.2000">
    <property type="entry name" value="Glycogen Phosphorylase B"/>
    <property type="match status" value="1"/>
</dbReference>
<evidence type="ECO:0000256" key="2">
    <source>
        <dbReference type="ARBA" id="ARBA00004922"/>
    </source>
</evidence>
<dbReference type="InterPro" id="IPR001296">
    <property type="entry name" value="Glyco_trans_1"/>
</dbReference>
<name>A0A835SQL3_CHLIN</name>